<dbReference type="InterPro" id="IPR012677">
    <property type="entry name" value="Nucleotide-bd_a/b_plait_sf"/>
</dbReference>
<dbReference type="GO" id="GO:0005737">
    <property type="term" value="C:cytoplasm"/>
    <property type="evidence" value="ECO:0007669"/>
    <property type="project" value="TreeGrafter"/>
</dbReference>
<proteinExistence type="predicted"/>
<organism evidence="5 6">
    <name type="scientific">Plectus sambesii</name>
    <dbReference type="NCBI Taxonomy" id="2011161"/>
    <lineage>
        <taxon>Eukaryota</taxon>
        <taxon>Metazoa</taxon>
        <taxon>Ecdysozoa</taxon>
        <taxon>Nematoda</taxon>
        <taxon>Chromadorea</taxon>
        <taxon>Plectida</taxon>
        <taxon>Plectina</taxon>
        <taxon>Plectoidea</taxon>
        <taxon>Plectidae</taxon>
        <taxon>Plectus</taxon>
    </lineage>
</organism>
<dbReference type="SMART" id="SM00360">
    <property type="entry name" value="RRM"/>
    <property type="match status" value="1"/>
</dbReference>
<dbReference type="GO" id="GO:0003730">
    <property type="term" value="F:mRNA 3'-UTR binding"/>
    <property type="evidence" value="ECO:0007669"/>
    <property type="project" value="TreeGrafter"/>
</dbReference>
<feature type="compositionally biased region" description="Low complexity" evidence="3">
    <location>
        <begin position="242"/>
        <end position="267"/>
    </location>
</feature>
<protein>
    <submittedName>
        <fullName evidence="6">RRM domain-containing protein</fullName>
    </submittedName>
</protein>
<keyword evidence="1 2" id="KW-0694">RNA-binding</keyword>
<dbReference type="InterPro" id="IPR035979">
    <property type="entry name" value="RBD_domain_sf"/>
</dbReference>
<feature type="domain" description="RRM" evidence="4">
    <location>
        <begin position="58"/>
        <end position="136"/>
    </location>
</feature>
<dbReference type="GO" id="GO:0045948">
    <property type="term" value="P:positive regulation of translational initiation"/>
    <property type="evidence" value="ECO:0007669"/>
    <property type="project" value="TreeGrafter"/>
</dbReference>
<dbReference type="SUPFAM" id="SSF54928">
    <property type="entry name" value="RNA-binding domain, RBD"/>
    <property type="match status" value="1"/>
</dbReference>
<evidence type="ECO:0000259" key="4">
    <source>
        <dbReference type="PROSITE" id="PS50102"/>
    </source>
</evidence>
<dbReference type="AlphaFoldDB" id="A0A914ULR7"/>
<dbReference type="PROSITE" id="PS50102">
    <property type="entry name" value="RRM"/>
    <property type="match status" value="1"/>
</dbReference>
<dbReference type="CDD" id="cd12412">
    <property type="entry name" value="RRM_DAZL_BOULE"/>
    <property type="match status" value="1"/>
</dbReference>
<dbReference type="InterPro" id="IPR000504">
    <property type="entry name" value="RRM_dom"/>
</dbReference>
<feature type="compositionally biased region" description="Polar residues" evidence="3">
    <location>
        <begin position="215"/>
        <end position="231"/>
    </location>
</feature>
<evidence type="ECO:0000256" key="2">
    <source>
        <dbReference type="PROSITE-ProRule" id="PRU00176"/>
    </source>
</evidence>
<dbReference type="GO" id="GO:0008494">
    <property type="term" value="F:translation activator activity"/>
    <property type="evidence" value="ECO:0007669"/>
    <property type="project" value="TreeGrafter"/>
</dbReference>
<accession>A0A914ULR7</accession>
<feature type="region of interest" description="Disordered" evidence="3">
    <location>
        <begin position="344"/>
        <end position="371"/>
    </location>
</feature>
<dbReference type="PANTHER" id="PTHR11176:SF57">
    <property type="entry name" value="PROTEIN BOULE"/>
    <property type="match status" value="1"/>
</dbReference>
<dbReference type="InterPro" id="IPR034988">
    <property type="entry name" value="DAZ_BOULE_RRM"/>
</dbReference>
<feature type="region of interest" description="Disordered" evidence="3">
    <location>
        <begin position="192"/>
        <end position="267"/>
    </location>
</feature>
<evidence type="ECO:0000256" key="3">
    <source>
        <dbReference type="SAM" id="MobiDB-lite"/>
    </source>
</evidence>
<name>A0A914ULR7_9BILA</name>
<sequence length="451" mass="49952">MIATYHHAQSAELDSSHNTSSTSLVPALSSVPYPSAQHLAQVPSPVPLSQPAYELIQHRIFVGGFPSATNESELRTFFEKFGHIREAKVIRSTEGSSKGYGFVTFDTEEEAQNVRNLSPDQLEFKGRRLNLGPAMRRITHNARFTDFAVASPTPVLACNASPTYGSYYQTAYPQTPTYVLVQPNGQVPSFVYSPMTPPHVQHQLQQPTDPRYVAQNPSTPYAPPKQQQSLERANESVDENRSQSSPKQSVYQPPQQQQQQQQQTTLQVPQAYYAPQPMTPMTPSMQQQSFRHLQQMQNYVASPGNAYAHQPTMAYYATPNPTDMTHYSQMTACYYAPPTVAEQQQPQSHYYHEQEARSGQQHRSRSPRKSVVPLTAQMAQMQVHGSPCYRSNVQGYGGQQATTPTGVVRNGGVQVSLAGGGTAQLCDAAVVPESMLKQTPPTTPNSRAQQH</sequence>
<dbReference type="Proteomes" id="UP000887566">
    <property type="component" value="Unplaced"/>
</dbReference>
<dbReference type="Pfam" id="PF00076">
    <property type="entry name" value="RRM_1"/>
    <property type="match status" value="1"/>
</dbReference>
<reference evidence="6" key="1">
    <citation type="submission" date="2022-11" db="UniProtKB">
        <authorList>
            <consortium name="WormBaseParasite"/>
        </authorList>
    </citation>
    <scope>IDENTIFICATION</scope>
</reference>
<dbReference type="GO" id="GO:0070935">
    <property type="term" value="P:3'-UTR-mediated mRNA stabilization"/>
    <property type="evidence" value="ECO:0007669"/>
    <property type="project" value="TreeGrafter"/>
</dbReference>
<evidence type="ECO:0000313" key="6">
    <source>
        <dbReference type="WBParaSite" id="PSAMB.scaffold10size141368.g33.t1"/>
    </source>
</evidence>
<evidence type="ECO:0000313" key="5">
    <source>
        <dbReference type="Proteomes" id="UP000887566"/>
    </source>
</evidence>
<dbReference type="PANTHER" id="PTHR11176">
    <property type="entry name" value="BOULE-RELATED"/>
    <property type="match status" value="1"/>
</dbReference>
<dbReference type="Gene3D" id="3.30.70.330">
    <property type="match status" value="1"/>
</dbReference>
<dbReference type="WBParaSite" id="PSAMB.scaffold10size141368.g33.t1">
    <property type="protein sequence ID" value="PSAMB.scaffold10size141368.g33.t1"/>
    <property type="gene ID" value="PSAMB.scaffold10size141368.g33"/>
</dbReference>
<feature type="compositionally biased region" description="Basic and acidic residues" evidence="3">
    <location>
        <begin position="232"/>
        <end position="241"/>
    </location>
</feature>
<evidence type="ECO:0000256" key="1">
    <source>
        <dbReference type="ARBA" id="ARBA00022884"/>
    </source>
</evidence>
<keyword evidence="5" id="KW-1185">Reference proteome</keyword>